<gene>
    <name evidence="2" type="ORF">Pyn_02244</name>
</gene>
<organism evidence="2 3">
    <name type="scientific">Prunus yedoensis var. nudiflora</name>
    <dbReference type="NCBI Taxonomy" id="2094558"/>
    <lineage>
        <taxon>Eukaryota</taxon>
        <taxon>Viridiplantae</taxon>
        <taxon>Streptophyta</taxon>
        <taxon>Embryophyta</taxon>
        <taxon>Tracheophyta</taxon>
        <taxon>Spermatophyta</taxon>
        <taxon>Magnoliopsida</taxon>
        <taxon>eudicotyledons</taxon>
        <taxon>Gunneridae</taxon>
        <taxon>Pentapetalae</taxon>
        <taxon>rosids</taxon>
        <taxon>fabids</taxon>
        <taxon>Rosales</taxon>
        <taxon>Rosaceae</taxon>
        <taxon>Amygdaloideae</taxon>
        <taxon>Amygdaleae</taxon>
        <taxon>Prunus</taxon>
    </lineage>
</organism>
<reference evidence="2 3" key="1">
    <citation type="submission" date="2018-02" db="EMBL/GenBank/DDBJ databases">
        <title>Draft genome of wild Prunus yedoensis var. nudiflora.</title>
        <authorList>
            <person name="Baek S."/>
            <person name="Kim J.-H."/>
            <person name="Choi K."/>
            <person name="Kim G.-B."/>
            <person name="Cho A."/>
            <person name="Jang H."/>
            <person name="Shin C.-H."/>
            <person name="Yu H.-J."/>
            <person name="Mun J.-H."/>
        </authorList>
    </citation>
    <scope>NUCLEOTIDE SEQUENCE [LARGE SCALE GENOMIC DNA]</scope>
    <source>
        <strain evidence="3">cv. Jeju island</strain>
        <tissue evidence="2">Leaf</tissue>
    </source>
</reference>
<evidence type="ECO:0000313" key="3">
    <source>
        <dbReference type="Proteomes" id="UP000250321"/>
    </source>
</evidence>
<dbReference type="AlphaFoldDB" id="A0A314YPN3"/>
<evidence type="ECO:0008006" key="4">
    <source>
        <dbReference type="Google" id="ProtNLM"/>
    </source>
</evidence>
<name>A0A314YPN3_PRUYE</name>
<keyword evidence="3" id="KW-1185">Reference proteome</keyword>
<dbReference type="Proteomes" id="UP000250321">
    <property type="component" value="Unassembled WGS sequence"/>
</dbReference>
<accession>A0A314YPN3</accession>
<keyword evidence="1" id="KW-1133">Transmembrane helix</keyword>
<keyword evidence="1" id="KW-0472">Membrane</keyword>
<protein>
    <recommendedName>
        <fullName evidence="4">Transmembrane protein</fullName>
    </recommendedName>
</protein>
<evidence type="ECO:0000256" key="1">
    <source>
        <dbReference type="SAM" id="Phobius"/>
    </source>
</evidence>
<feature type="transmembrane region" description="Helical" evidence="1">
    <location>
        <begin position="19"/>
        <end position="35"/>
    </location>
</feature>
<dbReference type="EMBL" id="PJQY01000823">
    <property type="protein sequence ID" value="PQQ07779.1"/>
    <property type="molecule type" value="Genomic_DNA"/>
</dbReference>
<dbReference type="OrthoDB" id="10483199at2759"/>
<keyword evidence="1" id="KW-0812">Transmembrane</keyword>
<proteinExistence type="predicted"/>
<evidence type="ECO:0000313" key="2">
    <source>
        <dbReference type="EMBL" id="PQQ07779.1"/>
    </source>
</evidence>
<sequence>MVLGSAGGWDGEERWFCKWLGLLGAGFVHGLRVVVMGEKKGGRGMGASFYQSVNWVCVLVGF</sequence>
<comment type="caution">
    <text evidence="2">The sequence shown here is derived from an EMBL/GenBank/DDBJ whole genome shotgun (WGS) entry which is preliminary data.</text>
</comment>